<dbReference type="EMBL" id="KN831778">
    <property type="protein sequence ID" value="KIM42498.1"/>
    <property type="molecule type" value="Genomic_DNA"/>
</dbReference>
<dbReference type="HOGENOM" id="CLU_010249_0_0_1"/>
<feature type="non-terminal residue" evidence="8">
    <location>
        <position position="1080"/>
    </location>
</feature>
<accession>A0A0C2XXV5</accession>
<dbReference type="Proteomes" id="UP000053424">
    <property type="component" value="Unassembled WGS sequence"/>
</dbReference>
<evidence type="ECO:0000313" key="8">
    <source>
        <dbReference type="EMBL" id="KIM42498.1"/>
    </source>
</evidence>
<evidence type="ECO:0000256" key="3">
    <source>
        <dbReference type="PROSITE-ProRule" id="PRU00168"/>
    </source>
</evidence>
<evidence type="ECO:0000256" key="2">
    <source>
        <dbReference type="ARBA" id="ARBA00022840"/>
    </source>
</evidence>
<dbReference type="PROSITE" id="PS00109">
    <property type="entry name" value="PROTEIN_KINASE_TYR"/>
    <property type="match status" value="1"/>
</dbReference>
<dbReference type="CDD" id="cd06224">
    <property type="entry name" value="REM"/>
    <property type="match status" value="1"/>
</dbReference>
<dbReference type="InterPro" id="IPR011009">
    <property type="entry name" value="Kinase-like_dom_sf"/>
</dbReference>
<reference evidence="9" key="2">
    <citation type="submission" date="2015-01" db="EMBL/GenBank/DDBJ databases">
        <title>Evolutionary Origins and Diversification of the Mycorrhizal Mutualists.</title>
        <authorList>
            <consortium name="DOE Joint Genome Institute"/>
            <consortium name="Mycorrhizal Genomics Consortium"/>
            <person name="Kohler A."/>
            <person name="Kuo A."/>
            <person name="Nagy L.G."/>
            <person name="Floudas D."/>
            <person name="Copeland A."/>
            <person name="Barry K.W."/>
            <person name="Cichocki N."/>
            <person name="Veneault-Fourrey C."/>
            <person name="LaButti K."/>
            <person name="Lindquist E.A."/>
            <person name="Lipzen A."/>
            <person name="Lundell T."/>
            <person name="Morin E."/>
            <person name="Murat C."/>
            <person name="Riley R."/>
            <person name="Ohm R."/>
            <person name="Sun H."/>
            <person name="Tunlid A."/>
            <person name="Henrissat B."/>
            <person name="Grigoriev I.V."/>
            <person name="Hibbett D.S."/>
            <person name="Martin F."/>
        </authorList>
    </citation>
    <scope>NUCLEOTIDE SEQUENCE [LARGE SCALE GENOMIC DNA]</scope>
    <source>
        <strain evidence="9">h7</strain>
    </source>
</reference>
<dbReference type="SUPFAM" id="SSF48366">
    <property type="entry name" value="Ras GEF"/>
    <property type="match status" value="1"/>
</dbReference>
<proteinExistence type="predicted"/>
<reference evidence="8 9" key="1">
    <citation type="submission" date="2014-04" db="EMBL/GenBank/DDBJ databases">
        <authorList>
            <consortium name="DOE Joint Genome Institute"/>
            <person name="Kuo A."/>
            <person name="Gay G."/>
            <person name="Dore J."/>
            <person name="Kohler A."/>
            <person name="Nagy L.G."/>
            <person name="Floudas D."/>
            <person name="Copeland A."/>
            <person name="Barry K.W."/>
            <person name="Cichocki N."/>
            <person name="Veneault-Fourrey C."/>
            <person name="LaButti K."/>
            <person name="Lindquist E.A."/>
            <person name="Lipzen A."/>
            <person name="Lundell T."/>
            <person name="Morin E."/>
            <person name="Murat C."/>
            <person name="Sun H."/>
            <person name="Tunlid A."/>
            <person name="Henrissat B."/>
            <person name="Grigoriev I.V."/>
            <person name="Hibbett D.S."/>
            <person name="Martin F."/>
            <person name="Nordberg H.P."/>
            <person name="Cantor M.N."/>
            <person name="Hua S.X."/>
        </authorList>
    </citation>
    <scope>NUCLEOTIDE SEQUENCE [LARGE SCALE GENOMIC DNA]</scope>
    <source>
        <strain evidence="9">h7</strain>
    </source>
</reference>
<evidence type="ECO:0000259" key="6">
    <source>
        <dbReference type="PROSITE" id="PS50011"/>
    </source>
</evidence>
<dbReference type="PANTHER" id="PTHR24418">
    <property type="entry name" value="TYROSINE-PROTEIN KINASE"/>
    <property type="match status" value="1"/>
</dbReference>
<dbReference type="InterPro" id="IPR059179">
    <property type="entry name" value="MLKL-like_MCAfunc"/>
</dbReference>
<feature type="region of interest" description="Disordered" evidence="4">
    <location>
        <begin position="587"/>
        <end position="644"/>
    </location>
</feature>
<dbReference type="InterPro" id="IPR008266">
    <property type="entry name" value="Tyr_kinase_AS"/>
</dbReference>
<dbReference type="PROSITE" id="PS50212">
    <property type="entry name" value="RASGEF_NTER"/>
    <property type="match status" value="1"/>
</dbReference>
<dbReference type="SMART" id="SM00147">
    <property type="entry name" value="RasGEF"/>
    <property type="match status" value="1"/>
</dbReference>
<keyword evidence="3" id="KW-0344">Guanine-nucleotide releasing factor</keyword>
<dbReference type="SMART" id="SM00229">
    <property type="entry name" value="RasGEFN"/>
    <property type="match status" value="1"/>
</dbReference>
<dbReference type="STRING" id="686832.A0A0C2XXV5"/>
<dbReference type="PROSITE" id="PS50009">
    <property type="entry name" value="RASGEF_CAT"/>
    <property type="match status" value="1"/>
</dbReference>
<dbReference type="InterPro" id="IPR001245">
    <property type="entry name" value="Ser-Thr/Tyr_kinase_cat_dom"/>
</dbReference>
<dbReference type="Pfam" id="PF07714">
    <property type="entry name" value="PK_Tyr_Ser-Thr"/>
    <property type="match status" value="1"/>
</dbReference>
<dbReference type="InterPro" id="IPR001895">
    <property type="entry name" value="RASGEF_cat_dom"/>
</dbReference>
<name>A0A0C2XXV5_HEBCY</name>
<dbReference type="InterPro" id="IPR023578">
    <property type="entry name" value="Ras_GEF_dom_sf"/>
</dbReference>
<dbReference type="Pfam" id="PF00617">
    <property type="entry name" value="RasGEF"/>
    <property type="match status" value="1"/>
</dbReference>
<dbReference type="GO" id="GO:0004672">
    <property type="term" value="F:protein kinase activity"/>
    <property type="evidence" value="ECO:0007669"/>
    <property type="project" value="InterPro"/>
</dbReference>
<dbReference type="CDD" id="cd21037">
    <property type="entry name" value="MLKL_NTD"/>
    <property type="match status" value="1"/>
</dbReference>
<gene>
    <name evidence="8" type="ORF">M413DRAFT_444900</name>
</gene>
<dbReference type="Gene3D" id="1.10.840.10">
    <property type="entry name" value="Ras guanine-nucleotide exchange factors catalytic domain"/>
    <property type="match status" value="1"/>
</dbReference>
<evidence type="ECO:0000256" key="1">
    <source>
        <dbReference type="ARBA" id="ARBA00022741"/>
    </source>
</evidence>
<dbReference type="Gene3D" id="1.20.870.10">
    <property type="entry name" value="Son of sevenless (SoS) protein Chain: S domain 1"/>
    <property type="match status" value="1"/>
</dbReference>
<protein>
    <submittedName>
        <fullName evidence="8">Uncharacterized protein</fullName>
    </submittedName>
</protein>
<keyword evidence="2" id="KW-0067">ATP-binding</keyword>
<dbReference type="InterPro" id="IPR000719">
    <property type="entry name" value="Prot_kinase_dom"/>
</dbReference>
<dbReference type="GO" id="GO:0005085">
    <property type="term" value="F:guanyl-nucleotide exchange factor activity"/>
    <property type="evidence" value="ECO:0007669"/>
    <property type="project" value="UniProtKB-KW"/>
</dbReference>
<dbReference type="Pfam" id="PF00618">
    <property type="entry name" value="RasGEF_N"/>
    <property type="match status" value="1"/>
</dbReference>
<sequence length="1080" mass="121887">TDDSLPPPEELFSRIIKTHDVFEENDVVSLKPKAVPSLEQPQQIIVPVNASVVSLISRNPALEASASVLASTHGSIENVKIYKKQLQGVLERCMQVLVFVTDSLNHLESWDLSTVDEIENVFLRFDRKVKEWASFNKLRTFLYRSEIRNGIEKVQRDIDVVMMKLSIQVNMDITNQHTEAKASQERDTHEMRDLLLSILANLDIDNLDSGDSHPVDEIMGSIQTELLDPIMQPGEKTAFKEGLWSLYQETARLPPMIDLSGQITIASPDSVAVGAYDDTFVGHWLDKEKVSLSLPRALPQDSKTRELIEHEALVWRGLNHPNIVPVYGVTYLEEDLYLVSPWMDNGTSDTFITRRPDLDRLKILIEVASGLEYLHSKNLVHGDIRAANILISANGVAHLTNYGMSKIRQEHGQDISTPLDNIRWCAPELVRESSSSTQSDVWSYGMTCLQLLSGKVPYSEISQDIRVIRALDKGELPNRPRTDATVGGLSESVWLLLRRCWRIDPRSRPTISVVKAALQRIREELNVPKFPERIFRIRDIDRSIRSMSSGSLSAVSSALGFKPNDSSSIWTSVHGSSSLISFEAAGISPSASGEPQGDIRRNLNDDSNQGKFQSKREDGTGFPGTPSLKTTARSKDEAPENPVKEATTNLRAIIKLTKSGAVSAGTLEGLVERLTTSFNLPQDIEFGDTLLTTCIDFTTPEDFFGVLSRRFYESEWPDIRPETRVRMQFNILSVINQWVVHPYCQLDDQVLWQMRNFCESAMQLNELPTGTQLLASAPLGSDFPAHKPRLRAAQIKPYDLSIALALMEGDTYRLLRPPNYLAFLRKHPGHNPIEDVYNINNKIVLWVKRSILHYEETEKRAEVLKFFINAALECRDLRNFSSASAIFTALHSLEISRLQLTLSALPRVTREKLASLDITFDPSSSHRAYQLAIREGSSPQGQAPAIPWLAVHLKELQLVLQNNPITVEVDQEHLINFQRYVKFMDSAKELFLYQPPELELYRDDGRLEYLERQLRSLDALKNIDDELAARSLFLERRENVDQRARGAMLRALGFNTRPHNSMRSEESGGGAPSDYDYLNS</sequence>
<evidence type="ECO:0000259" key="5">
    <source>
        <dbReference type="PROSITE" id="PS50009"/>
    </source>
</evidence>
<evidence type="ECO:0000259" key="7">
    <source>
        <dbReference type="PROSITE" id="PS50212"/>
    </source>
</evidence>
<organism evidence="8 9">
    <name type="scientific">Hebeloma cylindrosporum</name>
    <dbReference type="NCBI Taxonomy" id="76867"/>
    <lineage>
        <taxon>Eukaryota</taxon>
        <taxon>Fungi</taxon>
        <taxon>Dikarya</taxon>
        <taxon>Basidiomycota</taxon>
        <taxon>Agaricomycotina</taxon>
        <taxon>Agaricomycetes</taxon>
        <taxon>Agaricomycetidae</taxon>
        <taxon>Agaricales</taxon>
        <taxon>Agaricineae</taxon>
        <taxon>Hymenogastraceae</taxon>
        <taxon>Hebeloma</taxon>
    </lineage>
</organism>
<evidence type="ECO:0000256" key="4">
    <source>
        <dbReference type="SAM" id="MobiDB-lite"/>
    </source>
</evidence>
<dbReference type="GO" id="GO:0007264">
    <property type="term" value="P:small GTPase-mediated signal transduction"/>
    <property type="evidence" value="ECO:0007669"/>
    <property type="project" value="InterPro"/>
</dbReference>
<keyword evidence="9" id="KW-1185">Reference proteome</keyword>
<dbReference type="AlphaFoldDB" id="A0A0C2XXV5"/>
<dbReference type="OrthoDB" id="4062651at2759"/>
<dbReference type="GO" id="GO:0005524">
    <property type="term" value="F:ATP binding"/>
    <property type="evidence" value="ECO:0007669"/>
    <property type="project" value="UniProtKB-KW"/>
</dbReference>
<keyword evidence="1" id="KW-0547">Nucleotide-binding</keyword>
<dbReference type="Gene3D" id="1.10.510.10">
    <property type="entry name" value="Transferase(Phosphotransferase) domain 1"/>
    <property type="match status" value="1"/>
</dbReference>
<dbReference type="InterPro" id="IPR050198">
    <property type="entry name" value="Non-receptor_tyrosine_kinases"/>
</dbReference>
<dbReference type="SUPFAM" id="SSF56112">
    <property type="entry name" value="Protein kinase-like (PK-like)"/>
    <property type="match status" value="1"/>
</dbReference>
<feature type="domain" description="Protein kinase" evidence="6">
    <location>
        <begin position="265"/>
        <end position="525"/>
    </location>
</feature>
<dbReference type="PROSITE" id="PS50011">
    <property type="entry name" value="PROTEIN_KINASE_DOM"/>
    <property type="match status" value="1"/>
</dbReference>
<feature type="domain" description="Ras-GEF" evidence="5">
    <location>
        <begin position="796"/>
        <end position="1037"/>
    </location>
</feature>
<dbReference type="InterPro" id="IPR000651">
    <property type="entry name" value="Ras-like_Gua-exchang_fac_N"/>
</dbReference>
<evidence type="ECO:0000313" key="9">
    <source>
        <dbReference type="Proteomes" id="UP000053424"/>
    </source>
</evidence>
<dbReference type="InterPro" id="IPR036964">
    <property type="entry name" value="RASGEF_cat_dom_sf"/>
</dbReference>
<feature type="region of interest" description="Disordered" evidence="4">
    <location>
        <begin position="1056"/>
        <end position="1080"/>
    </location>
</feature>
<feature type="domain" description="N-terminal Ras-GEF" evidence="7">
    <location>
        <begin position="658"/>
        <end position="781"/>
    </location>
</feature>